<dbReference type="EMBL" id="LBPD01000021">
    <property type="protein sequence ID" value="KKP51044.1"/>
    <property type="molecule type" value="Genomic_DNA"/>
</dbReference>
<keyword evidence="1" id="KW-1133">Transmembrane helix</keyword>
<keyword evidence="1" id="KW-0472">Membrane</keyword>
<accession>A0A0G0A2X0</accession>
<organism evidence="2 3">
    <name type="scientific">Candidatus Roizmanbacteria bacterium GW2011_GWA2_33_33</name>
    <dbReference type="NCBI Taxonomy" id="1618476"/>
    <lineage>
        <taxon>Bacteria</taxon>
        <taxon>Candidatus Roizmaniibacteriota</taxon>
    </lineage>
</organism>
<feature type="transmembrane region" description="Helical" evidence="1">
    <location>
        <begin position="108"/>
        <end position="128"/>
    </location>
</feature>
<keyword evidence="1" id="KW-0812">Transmembrane</keyword>
<evidence type="ECO:0000313" key="3">
    <source>
        <dbReference type="Proteomes" id="UP000034045"/>
    </source>
</evidence>
<evidence type="ECO:0000313" key="2">
    <source>
        <dbReference type="EMBL" id="KKP51044.1"/>
    </source>
</evidence>
<dbReference type="AlphaFoldDB" id="A0A0G0A2X0"/>
<comment type="caution">
    <text evidence="2">The sequence shown here is derived from an EMBL/GenBank/DDBJ whole genome shotgun (WGS) entry which is preliminary data.</text>
</comment>
<proteinExistence type="predicted"/>
<feature type="transmembrane region" description="Helical" evidence="1">
    <location>
        <begin position="297"/>
        <end position="314"/>
    </location>
</feature>
<sequence length="487" mass="58024">FFLFLFAFFVFIYLRLTPIINKTVPYTYDQGRDFLKAEEIVRDKNLTFIGPTTGMAGVNHGAWWYYVVSIPYFLFNGNPISFYYLMFMISVLVNLAFFFFLKKEFNLITALFFLLIITISPYFIPLAFFASNNIVTPYMILALIICTYYYSKSRKNLWLFFIALSLGFVFEFEVSFGLFIIPFFTLMMVIFNYKRKPNIKAIALYFSGFIIPFLPRLLFEVKNGFIQTKTLINFFIVPKLHNPKPFIDVFKDRLILFWTYFSGIFYDRNNLLSVFILIILIGILIKFKNKTYKYETTLYFIGLVLLLFLGSLLYKDNFWSNYYEGIQYIFLFIIINAFYLITSGRNLFLVYGRYIILILFLTLNIFAFNKEVLSKKDKVLTGLKSSETAVLYVLDQVKNNDYCLRFYTPPVIPYTYNYLISYYTRINNQKQPQVDFTNNQCWFIVEKDNFQFRVKKWRKNNEPKRGKKIASKNFNDDYVIELWLGVK</sequence>
<feature type="transmembrane region" description="Helical" evidence="1">
    <location>
        <begin position="82"/>
        <end position="101"/>
    </location>
</feature>
<feature type="transmembrane region" description="Helical" evidence="1">
    <location>
        <begin position="348"/>
        <end position="368"/>
    </location>
</feature>
<feature type="non-terminal residue" evidence="2">
    <location>
        <position position="1"/>
    </location>
</feature>
<feature type="transmembrane region" description="Helical" evidence="1">
    <location>
        <begin position="202"/>
        <end position="219"/>
    </location>
</feature>
<feature type="transmembrane region" description="Helical" evidence="1">
    <location>
        <begin position="134"/>
        <end position="150"/>
    </location>
</feature>
<feature type="transmembrane region" description="Helical" evidence="1">
    <location>
        <begin position="269"/>
        <end position="285"/>
    </location>
</feature>
<name>A0A0G0A2X0_9BACT</name>
<evidence type="ECO:0000256" key="1">
    <source>
        <dbReference type="SAM" id="Phobius"/>
    </source>
</evidence>
<keyword evidence="2" id="KW-0808">Transferase</keyword>
<feature type="transmembrane region" description="Helical" evidence="1">
    <location>
        <begin position="157"/>
        <end position="190"/>
    </location>
</feature>
<protein>
    <submittedName>
        <fullName evidence="2">Glycosyl transferase family 39</fullName>
    </submittedName>
</protein>
<gene>
    <name evidence="2" type="ORF">UR42_C0021G0001</name>
</gene>
<feature type="transmembrane region" description="Helical" evidence="1">
    <location>
        <begin position="326"/>
        <end position="342"/>
    </location>
</feature>
<dbReference type="GO" id="GO:0016740">
    <property type="term" value="F:transferase activity"/>
    <property type="evidence" value="ECO:0007669"/>
    <property type="project" value="UniProtKB-KW"/>
</dbReference>
<reference evidence="2 3" key="1">
    <citation type="journal article" date="2015" name="Nature">
        <title>rRNA introns, odd ribosomes, and small enigmatic genomes across a large radiation of phyla.</title>
        <authorList>
            <person name="Brown C.T."/>
            <person name="Hug L.A."/>
            <person name="Thomas B.C."/>
            <person name="Sharon I."/>
            <person name="Castelle C.J."/>
            <person name="Singh A."/>
            <person name="Wilkins M.J."/>
            <person name="Williams K.H."/>
            <person name="Banfield J.F."/>
        </authorList>
    </citation>
    <scope>NUCLEOTIDE SEQUENCE [LARGE SCALE GENOMIC DNA]</scope>
</reference>
<dbReference type="Proteomes" id="UP000034045">
    <property type="component" value="Unassembled WGS sequence"/>
</dbReference>